<feature type="transmembrane region" description="Helical" evidence="1">
    <location>
        <begin position="12"/>
        <end position="28"/>
    </location>
</feature>
<name>I7GP22_MACFA</name>
<protein>
    <submittedName>
        <fullName evidence="2">Macaca fascicularis brain cDNA clone: QflA-23490, similar to human KIAA0534 protein (KIAA0534), mRNA, RefSeq: XM_049349.13</fullName>
    </submittedName>
</protein>
<reference evidence="2" key="1">
    <citation type="journal article" date="2007" name="PLoS Biol.">
        <title>Rate of evolution in brain-expressed genes in humans and other primates.</title>
        <authorList>
            <person name="Wang H.-Y."/>
            <person name="Chien H.-C."/>
            <person name="Osada N."/>
            <person name="Hashimoto K."/>
            <person name="Sugano S."/>
            <person name="Gojobori T."/>
            <person name="Chou C.-K."/>
            <person name="Tsai S.-F."/>
            <person name="Wu C.-I."/>
            <person name="Shen C.-K.J."/>
        </authorList>
    </citation>
    <scope>NUCLEOTIDE SEQUENCE</scope>
</reference>
<dbReference type="AlphaFoldDB" id="I7GP22"/>
<keyword evidence="1" id="KW-0812">Transmembrane</keyword>
<keyword evidence="1" id="KW-0472">Membrane</keyword>
<evidence type="ECO:0000313" key="2">
    <source>
        <dbReference type="EMBL" id="BAE90696.1"/>
    </source>
</evidence>
<keyword evidence="1" id="KW-1133">Transmembrane helix</keyword>
<dbReference type="EMBL" id="AB173634">
    <property type="protein sequence ID" value="BAE90696.1"/>
    <property type="molecule type" value="mRNA"/>
</dbReference>
<organism evidence="2">
    <name type="scientific">Macaca fascicularis</name>
    <name type="common">Crab-eating macaque</name>
    <name type="synonym">Cynomolgus monkey</name>
    <dbReference type="NCBI Taxonomy" id="9541"/>
    <lineage>
        <taxon>Eukaryota</taxon>
        <taxon>Metazoa</taxon>
        <taxon>Chordata</taxon>
        <taxon>Craniata</taxon>
        <taxon>Vertebrata</taxon>
        <taxon>Euteleostomi</taxon>
        <taxon>Mammalia</taxon>
        <taxon>Eutheria</taxon>
        <taxon>Euarchontoglires</taxon>
        <taxon>Primates</taxon>
        <taxon>Haplorrhini</taxon>
        <taxon>Catarrhini</taxon>
        <taxon>Cercopithecidae</taxon>
        <taxon>Cercopithecinae</taxon>
        <taxon>Macaca</taxon>
    </lineage>
</organism>
<accession>I7GP22</accession>
<proteinExistence type="evidence at transcript level"/>
<sequence>MVTFHIQIRQDRVSAYILWLYMIHLFFSEDKTMI</sequence>
<evidence type="ECO:0000256" key="1">
    <source>
        <dbReference type="SAM" id="Phobius"/>
    </source>
</evidence>